<dbReference type="AlphaFoldDB" id="B7J8L1"/>
<dbReference type="EMBL" id="CP001219">
    <property type="protein sequence ID" value="ACK80193.1"/>
    <property type="molecule type" value="Genomic_DNA"/>
</dbReference>
<organism evidence="1 2">
    <name type="scientific">Acidithiobacillus ferrooxidans (strain ATCC 23270 / DSM 14882 / CIP 104768 / NCIMB 8455)</name>
    <name type="common">Ferrobacillus ferrooxidans (strain ATCC 23270)</name>
    <dbReference type="NCBI Taxonomy" id="243159"/>
    <lineage>
        <taxon>Bacteria</taxon>
        <taxon>Pseudomonadati</taxon>
        <taxon>Pseudomonadota</taxon>
        <taxon>Acidithiobacillia</taxon>
        <taxon>Acidithiobacillales</taxon>
        <taxon>Acidithiobacillaceae</taxon>
        <taxon>Acidithiobacillus</taxon>
    </lineage>
</organism>
<proteinExistence type="predicted"/>
<dbReference type="Proteomes" id="UP000001362">
    <property type="component" value="Chromosome"/>
</dbReference>
<dbReference type="HOGENOM" id="CLU_3401689_0_0_6"/>
<accession>B7J8L1</accession>
<dbReference type="PaxDb" id="243159-AFE_2787"/>
<keyword evidence="2" id="KW-1185">Reference proteome</keyword>
<gene>
    <name evidence="1" type="ordered locus">AFE_2787</name>
</gene>
<reference evidence="1 2" key="1">
    <citation type="journal article" date="2008" name="BMC Genomics">
        <title>Acidithiobacillus ferrooxidans metabolism: from genome sequence to industrial applications.</title>
        <authorList>
            <person name="Valdes J."/>
            <person name="Pedroso I."/>
            <person name="Quatrini R."/>
            <person name="Dodson R.J."/>
            <person name="Tettelin H."/>
            <person name="Blake R.II."/>
            <person name="Eisen J.A."/>
            <person name="Holmes D.S."/>
        </authorList>
    </citation>
    <scope>NUCLEOTIDE SEQUENCE [LARGE SCALE GENOMIC DNA]</scope>
    <source>
        <strain evidence="2">ATCC 23270 / DSM 14882 / CIP 104768 / NCIMB 8455</strain>
    </source>
</reference>
<evidence type="ECO:0000313" key="2">
    <source>
        <dbReference type="Proteomes" id="UP000001362"/>
    </source>
</evidence>
<evidence type="ECO:0000313" key="1">
    <source>
        <dbReference type="EMBL" id="ACK80193.1"/>
    </source>
</evidence>
<protein>
    <submittedName>
        <fullName evidence="1">Uncharacterized protein</fullName>
    </submittedName>
</protein>
<name>B7J8L1_ACIF2</name>
<sequence length="30" mass="3432">MPMAGIYSDGRIDPYLATDCCIKQVNRRML</sequence>
<dbReference type="KEGG" id="afr:AFE_2787"/>